<accession>A0ABR2L1P8</accession>
<evidence type="ECO:0000313" key="2">
    <source>
        <dbReference type="Proteomes" id="UP001470230"/>
    </source>
</evidence>
<gene>
    <name evidence="1" type="ORF">M9Y10_015220</name>
</gene>
<dbReference type="Proteomes" id="UP001470230">
    <property type="component" value="Unassembled WGS sequence"/>
</dbReference>
<proteinExistence type="predicted"/>
<evidence type="ECO:0000313" key="1">
    <source>
        <dbReference type="EMBL" id="KAK8897280.1"/>
    </source>
</evidence>
<reference evidence="1 2" key="1">
    <citation type="submission" date="2024-04" db="EMBL/GenBank/DDBJ databases">
        <title>Tritrichomonas musculus Genome.</title>
        <authorList>
            <person name="Alves-Ferreira E."/>
            <person name="Grigg M."/>
            <person name="Lorenzi H."/>
            <person name="Galac M."/>
        </authorList>
    </citation>
    <scope>NUCLEOTIDE SEQUENCE [LARGE SCALE GENOMIC DNA]</scope>
    <source>
        <strain evidence="1 2">EAF2021</strain>
    </source>
</reference>
<dbReference type="EMBL" id="JAPFFF010000002">
    <property type="protein sequence ID" value="KAK8897280.1"/>
    <property type="molecule type" value="Genomic_DNA"/>
</dbReference>
<name>A0ABR2L1P8_9EUKA</name>
<keyword evidence="2" id="KW-1185">Reference proteome</keyword>
<comment type="caution">
    <text evidence="1">The sequence shown here is derived from an EMBL/GenBank/DDBJ whole genome shotgun (WGS) entry which is preliminary data.</text>
</comment>
<protein>
    <submittedName>
        <fullName evidence="1">Uncharacterized protein</fullName>
    </submittedName>
</protein>
<sequence length="175" mass="20724">MEIKKFEFDNPAIICKNRITYNICGEPIFFIELDHIKIKREYCDNEINDALIEEYEWVTNREVSYNQIISGWPFPFHLLHVNSEGNRKKAITWTFSMSNELKKAIVECKCHGIRNYLINLYNEYLDLARTVNMIWMDSPYDNYINSGFPIGNCFFPLKEIDNSTIDQFISRAIGR</sequence>
<organism evidence="1 2">
    <name type="scientific">Tritrichomonas musculus</name>
    <dbReference type="NCBI Taxonomy" id="1915356"/>
    <lineage>
        <taxon>Eukaryota</taxon>
        <taxon>Metamonada</taxon>
        <taxon>Parabasalia</taxon>
        <taxon>Tritrichomonadida</taxon>
        <taxon>Tritrichomonadidae</taxon>
        <taxon>Tritrichomonas</taxon>
    </lineage>
</organism>